<feature type="domain" description="Caspase family p20" evidence="7">
    <location>
        <begin position="471"/>
        <end position="595"/>
    </location>
</feature>
<protein>
    <submittedName>
        <fullName evidence="11">Caspase-8-like protein</fullName>
    </submittedName>
</protein>
<keyword evidence="2" id="KW-0645">Protease</keyword>
<dbReference type="EMBL" id="NCKU01002007">
    <property type="protein sequence ID" value="RWS10681.1"/>
    <property type="molecule type" value="Genomic_DNA"/>
</dbReference>
<dbReference type="EMBL" id="NCKU01002067">
    <property type="protein sequence ID" value="RWS10526.1"/>
    <property type="molecule type" value="Genomic_DNA"/>
</dbReference>
<dbReference type="EMBL" id="NCKU01002068">
    <property type="protein sequence ID" value="RWS10520.1"/>
    <property type="molecule type" value="Genomic_DNA"/>
</dbReference>
<comment type="caution">
    <text evidence="11">The sequence shown here is derived from an EMBL/GenBank/DDBJ whole genome shotgun (WGS) entry which is preliminary data.</text>
</comment>
<sequence length="773" mass="90947">MARKLRELFKRRYYYETGDQWPNDLDTAKLIIKHKFEKTTTFEKKTRRSIMKGDLSKMDLRVLCELLKKAKFNLSNELQERMSKENVEIETIYKIFDKCCHQYTMGVLPSDEKLKQDLTDVVRFWKSQIKCDHTQLVSSSVLFLYDGNAELAFKTENLFDELRNYLLQQKMIKDVVPRWTCRMCFDELFAEKNDRKRHVIEEKLTMFQITRGLKEDSGFYGDHYNYVNMIRSTAPFTTTCFRNLFEKRYKKKTGKEWPKDKRQAAEEFKKLFKDGKLNQKWNDKDVRERLRSGDLLNMDLHVLSKVLFHSNFICEDDSEDEIEKIKKENEDIRRLTRIRNKSVHDYTFDTPLNQDELLEELSFTVKFWKDSISEAEIEKYKKEMSGRNEEDDPIARLYGDRRAAVKTRILYNKLHNFFKEYRISSRISSSWALRMCFDEFFDQEKISTSKEEIEEHIIQFQSWYYQMKSKPIGFCIIINNIKFNQSEKRKGSHRDAQRLDKIFSGFGFTVEIENNLTAEAMRQCLKGVLNRNEELEKHDAIVFIVLSHGEPGVVLGTDEEKVEVFEFLNMFDSNICSELCGKPKILIFQCCRGGNYLMALSKFLIKNVSGDASYKFLKNIDQKRNLRHSISHDGKSVASCESLSRSTSELSDGCDFESTSAIEKGASEENKYLETGIYSDIFICYATPLGLMAHRDSEKGAFYIRALCDALELEKNVYNKDFVSILHSVTEYLKSQKNTIYAHIPDYTLIGVDKLLYLHRSPIAKDCVRRKSE</sequence>
<evidence type="ECO:0000256" key="5">
    <source>
        <dbReference type="RuleBase" id="RU003971"/>
    </source>
</evidence>
<accession>A0A3S4R2F6</accession>
<evidence type="ECO:0000313" key="8">
    <source>
        <dbReference type="EMBL" id="RWS10520.1"/>
    </source>
</evidence>
<dbReference type="STRING" id="1965070.A0A3S4R2F6"/>
<name>A0A3S4R2F6_9ACAR</name>
<dbReference type="Proteomes" id="UP000285301">
    <property type="component" value="Unassembled WGS sequence"/>
</dbReference>
<keyword evidence="4" id="KW-0378">Hydrolase</keyword>
<feature type="domain" description="Caspase family p10" evidence="6">
    <location>
        <begin position="679"/>
        <end position="712"/>
    </location>
</feature>
<dbReference type="InterPro" id="IPR011600">
    <property type="entry name" value="Pept_C14_caspase"/>
</dbReference>
<dbReference type="PROSITE" id="PS50207">
    <property type="entry name" value="CASPASE_P10"/>
    <property type="match status" value="1"/>
</dbReference>
<evidence type="ECO:0000256" key="1">
    <source>
        <dbReference type="ARBA" id="ARBA00010134"/>
    </source>
</evidence>
<dbReference type="OrthoDB" id="6097640at2759"/>
<evidence type="ECO:0000256" key="3">
    <source>
        <dbReference type="ARBA" id="ARBA00022703"/>
    </source>
</evidence>
<dbReference type="GO" id="GO:0004197">
    <property type="term" value="F:cysteine-type endopeptidase activity"/>
    <property type="evidence" value="ECO:0007669"/>
    <property type="project" value="InterPro"/>
</dbReference>
<evidence type="ECO:0000259" key="6">
    <source>
        <dbReference type="PROSITE" id="PS50207"/>
    </source>
</evidence>
<evidence type="ECO:0000313" key="10">
    <source>
        <dbReference type="EMBL" id="RWS10681.1"/>
    </source>
</evidence>
<dbReference type="InterPro" id="IPR029030">
    <property type="entry name" value="Caspase-like_dom_sf"/>
</dbReference>
<dbReference type="GO" id="GO:0006915">
    <property type="term" value="P:apoptotic process"/>
    <property type="evidence" value="ECO:0007669"/>
    <property type="project" value="UniProtKB-KW"/>
</dbReference>
<evidence type="ECO:0000259" key="7">
    <source>
        <dbReference type="PROSITE" id="PS50208"/>
    </source>
</evidence>
<reference evidence="11 12" key="1">
    <citation type="journal article" date="2018" name="Gigascience">
        <title>Genomes of trombidid mites reveal novel predicted allergens and laterally-transferred genes associated with secondary metabolism.</title>
        <authorList>
            <person name="Dong X."/>
            <person name="Chaisiri K."/>
            <person name="Xia D."/>
            <person name="Armstrong S.D."/>
            <person name="Fang Y."/>
            <person name="Donnelly M.J."/>
            <person name="Kadowaki T."/>
            <person name="McGarry J.W."/>
            <person name="Darby A.C."/>
            <person name="Makepeace B.L."/>
        </authorList>
    </citation>
    <scope>NUCLEOTIDE SEQUENCE [LARGE SCALE GENOMIC DNA]</scope>
    <source>
        <strain evidence="11">UoL-WK</strain>
    </source>
</reference>
<evidence type="ECO:0000313" key="11">
    <source>
        <dbReference type="EMBL" id="RWS10714.1"/>
    </source>
</evidence>
<dbReference type="PANTHER" id="PTHR47901:SF8">
    <property type="entry name" value="CASPASE-3"/>
    <property type="match status" value="1"/>
</dbReference>
<evidence type="ECO:0000313" key="12">
    <source>
        <dbReference type="Proteomes" id="UP000285301"/>
    </source>
</evidence>
<evidence type="ECO:0000256" key="2">
    <source>
        <dbReference type="ARBA" id="ARBA00022670"/>
    </source>
</evidence>
<dbReference type="Pfam" id="PF00656">
    <property type="entry name" value="Peptidase_C14"/>
    <property type="match status" value="1"/>
</dbReference>
<dbReference type="GO" id="GO:0006508">
    <property type="term" value="P:proteolysis"/>
    <property type="evidence" value="ECO:0007669"/>
    <property type="project" value="UniProtKB-KW"/>
</dbReference>
<dbReference type="PRINTS" id="PR00376">
    <property type="entry name" value="IL1BCENZYME"/>
</dbReference>
<organism evidence="11 12">
    <name type="scientific">Dinothrombium tinctorium</name>
    <dbReference type="NCBI Taxonomy" id="1965070"/>
    <lineage>
        <taxon>Eukaryota</taxon>
        <taxon>Metazoa</taxon>
        <taxon>Ecdysozoa</taxon>
        <taxon>Arthropoda</taxon>
        <taxon>Chelicerata</taxon>
        <taxon>Arachnida</taxon>
        <taxon>Acari</taxon>
        <taxon>Acariformes</taxon>
        <taxon>Trombidiformes</taxon>
        <taxon>Prostigmata</taxon>
        <taxon>Anystina</taxon>
        <taxon>Parasitengona</taxon>
        <taxon>Trombidioidea</taxon>
        <taxon>Trombidiidae</taxon>
        <taxon>Dinothrombium</taxon>
    </lineage>
</organism>
<keyword evidence="3" id="KW-0053">Apoptosis</keyword>
<proteinExistence type="inferred from homology"/>
<dbReference type="SUPFAM" id="SSF52129">
    <property type="entry name" value="Caspase-like"/>
    <property type="match status" value="1"/>
</dbReference>
<dbReference type="PANTHER" id="PTHR47901">
    <property type="entry name" value="CASPASE RECRUITMENT DOMAIN-CONTAINING PROTEIN 18"/>
    <property type="match status" value="1"/>
</dbReference>
<dbReference type="PROSITE" id="PS50208">
    <property type="entry name" value="CASPASE_P20"/>
    <property type="match status" value="1"/>
</dbReference>
<evidence type="ECO:0000313" key="9">
    <source>
        <dbReference type="EMBL" id="RWS10526.1"/>
    </source>
</evidence>
<dbReference type="InterPro" id="IPR002398">
    <property type="entry name" value="Pept_C14"/>
</dbReference>
<dbReference type="AlphaFoldDB" id="A0A3S4R2F6"/>
<keyword evidence="12" id="KW-1185">Reference proteome</keyword>
<dbReference type="EMBL" id="NCKU01001994">
    <property type="protein sequence ID" value="RWS10714.1"/>
    <property type="molecule type" value="Genomic_DNA"/>
</dbReference>
<dbReference type="InterPro" id="IPR001309">
    <property type="entry name" value="Pept_C14_p20"/>
</dbReference>
<dbReference type="InterPro" id="IPR002138">
    <property type="entry name" value="Pept_C14_p10"/>
</dbReference>
<dbReference type="SMART" id="SM00115">
    <property type="entry name" value="CASc"/>
    <property type="match status" value="1"/>
</dbReference>
<dbReference type="Gene3D" id="3.40.50.1460">
    <property type="match status" value="1"/>
</dbReference>
<dbReference type="InterPro" id="IPR015917">
    <property type="entry name" value="Pept_C14A"/>
</dbReference>
<evidence type="ECO:0000256" key="4">
    <source>
        <dbReference type="ARBA" id="ARBA00022801"/>
    </source>
</evidence>
<reference evidence="11" key="2">
    <citation type="submission" date="2018-11" db="EMBL/GenBank/DDBJ databases">
        <title>Trombidioid mite genomics.</title>
        <authorList>
            <person name="Dong X."/>
        </authorList>
    </citation>
    <scope>NUCLEOTIDE SEQUENCE</scope>
    <source>
        <strain evidence="11">UoL-WK</strain>
    </source>
</reference>
<comment type="similarity">
    <text evidence="1 5">Belongs to the peptidase C14A family.</text>
</comment>
<gene>
    <name evidence="8" type="ORF">B4U79_02072</name>
    <name evidence="10" type="ORF">B4U79_06615</name>
    <name evidence="9" type="ORF">B4U79_13940</name>
    <name evidence="11" type="ORF">B4U79_16033</name>
</gene>